<comment type="caution">
    <text evidence="1">The sequence shown here is derived from an EMBL/GenBank/DDBJ whole genome shotgun (WGS) entry which is preliminary data.</text>
</comment>
<evidence type="ECO:0000313" key="1">
    <source>
        <dbReference type="EMBL" id="THG33380.1"/>
    </source>
</evidence>
<dbReference type="AlphaFoldDB" id="A0A4S4FRS4"/>
<gene>
    <name evidence="1" type="ORF">E6C64_03250</name>
</gene>
<accession>A0A4S4FRS4</accession>
<evidence type="ECO:0000313" key="2">
    <source>
        <dbReference type="Proteomes" id="UP000309133"/>
    </source>
</evidence>
<name>A0A4S4FRS4_9MICO</name>
<proteinExistence type="predicted"/>
<dbReference type="EMBL" id="SSSM01000001">
    <property type="protein sequence ID" value="THG33380.1"/>
    <property type="molecule type" value="Genomic_DNA"/>
</dbReference>
<dbReference type="Proteomes" id="UP000309133">
    <property type="component" value="Unassembled WGS sequence"/>
</dbReference>
<protein>
    <submittedName>
        <fullName evidence="1">Uncharacterized protein</fullName>
    </submittedName>
</protein>
<dbReference type="RefSeq" id="WP_136426162.1">
    <property type="nucleotide sequence ID" value="NZ_SSSM01000001.1"/>
</dbReference>
<reference evidence="1 2" key="1">
    <citation type="submission" date="2019-04" db="EMBL/GenBank/DDBJ databases">
        <authorList>
            <person name="Jiang L."/>
        </authorList>
    </citation>
    <scope>NUCLEOTIDE SEQUENCE [LARGE SCALE GENOMIC DNA]</scope>
    <source>
        <strain evidence="1 2">YIM 131853</strain>
    </source>
</reference>
<keyword evidence="2" id="KW-1185">Reference proteome</keyword>
<sequence>MPIPASIGSTMPWPIHVYRPPSSYTERQMRVGMLDCRDEIAPQEATPTPVEHAEAQRIERIEQQPVQHDDFTPWDVAAAGLTWVPVSHGPNSQASQGAGSAFVRNLGRRATPEVFPGSGQLL</sequence>
<organism evidence="1 2">
    <name type="scientific">Naasia lichenicola</name>
    <dbReference type="NCBI Taxonomy" id="2565933"/>
    <lineage>
        <taxon>Bacteria</taxon>
        <taxon>Bacillati</taxon>
        <taxon>Actinomycetota</taxon>
        <taxon>Actinomycetes</taxon>
        <taxon>Micrococcales</taxon>
        <taxon>Microbacteriaceae</taxon>
        <taxon>Naasia</taxon>
    </lineage>
</organism>